<gene>
    <name evidence="2" type="ORF">LR48_Vigan11g159000</name>
</gene>
<proteinExistence type="predicted"/>
<evidence type="ECO:0000313" key="3">
    <source>
        <dbReference type="Proteomes" id="UP000053144"/>
    </source>
</evidence>
<feature type="region of interest" description="Disordered" evidence="1">
    <location>
        <begin position="33"/>
        <end position="90"/>
    </location>
</feature>
<dbReference type="AlphaFoldDB" id="A0A0L9VU02"/>
<dbReference type="Proteomes" id="UP000053144">
    <property type="component" value="Chromosome 11"/>
</dbReference>
<dbReference type="EMBL" id="CM003381">
    <property type="protein sequence ID" value="KOM58556.1"/>
    <property type="molecule type" value="Genomic_DNA"/>
</dbReference>
<name>A0A0L9VU02_PHAAN</name>
<dbReference type="Gramene" id="KOM58556">
    <property type="protein sequence ID" value="KOM58556"/>
    <property type="gene ID" value="LR48_Vigan11g159000"/>
</dbReference>
<reference evidence="3" key="1">
    <citation type="journal article" date="2015" name="Proc. Natl. Acad. Sci. U.S.A.">
        <title>Genome sequencing of adzuki bean (Vigna angularis) provides insight into high starch and low fat accumulation and domestication.</title>
        <authorList>
            <person name="Yang K."/>
            <person name="Tian Z."/>
            <person name="Chen C."/>
            <person name="Luo L."/>
            <person name="Zhao B."/>
            <person name="Wang Z."/>
            <person name="Yu L."/>
            <person name="Li Y."/>
            <person name="Sun Y."/>
            <person name="Li W."/>
            <person name="Chen Y."/>
            <person name="Li Y."/>
            <person name="Zhang Y."/>
            <person name="Ai D."/>
            <person name="Zhao J."/>
            <person name="Shang C."/>
            <person name="Ma Y."/>
            <person name="Wu B."/>
            <person name="Wang M."/>
            <person name="Gao L."/>
            <person name="Sun D."/>
            <person name="Zhang P."/>
            <person name="Guo F."/>
            <person name="Wang W."/>
            <person name="Li Y."/>
            <person name="Wang J."/>
            <person name="Varshney R.K."/>
            <person name="Wang J."/>
            <person name="Ling H.Q."/>
            <person name="Wan P."/>
        </authorList>
    </citation>
    <scope>NUCLEOTIDE SEQUENCE</scope>
    <source>
        <strain evidence="3">cv. Jingnong 6</strain>
    </source>
</reference>
<protein>
    <submittedName>
        <fullName evidence="2">Uncharacterized protein</fullName>
    </submittedName>
</protein>
<feature type="compositionally biased region" description="Basic and acidic residues" evidence="1">
    <location>
        <begin position="58"/>
        <end position="68"/>
    </location>
</feature>
<evidence type="ECO:0000313" key="2">
    <source>
        <dbReference type="EMBL" id="KOM58556.1"/>
    </source>
</evidence>
<accession>A0A0L9VU02</accession>
<sequence>MYKVEVLMKDGGLVGGRKVVKVFVRYGWKEREKKRSGRTVESCEESGQTVESSKGSRRTMEGSKESSRMTEGGKGSSRMVEGGEELESTV</sequence>
<organism evidence="2 3">
    <name type="scientific">Phaseolus angularis</name>
    <name type="common">Azuki bean</name>
    <name type="synonym">Vigna angularis</name>
    <dbReference type="NCBI Taxonomy" id="3914"/>
    <lineage>
        <taxon>Eukaryota</taxon>
        <taxon>Viridiplantae</taxon>
        <taxon>Streptophyta</taxon>
        <taxon>Embryophyta</taxon>
        <taxon>Tracheophyta</taxon>
        <taxon>Spermatophyta</taxon>
        <taxon>Magnoliopsida</taxon>
        <taxon>eudicotyledons</taxon>
        <taxon>Gunneridae</taxon>
        <taxon>Pentapetalae</taxon>
        <taxon>rosids</taxon>
        <taxon>fabids</taxon>
        <taxon>Fabales</taxon>
        <taxon>Fabaceae</taxon>
        <taxon>Papilionoideae</taxon>
        <taxon>50 kb inversion clade</taxon>
        <taxon>NPAAA clade</taxon>
        <taxon>indigoferoid/millettioid clade</taxon>
        <taxon>Phaseoleae</taxon>
        <taxon>Vigna</taxon>
    </lineage>
</organism>
<evidence type="ECO:0000256" key="1">
    <source>
        <dbReference type="SAM" id="MobiDB-lite"/>
    </source>
</evidence>